<dbReference type="Gene3D" id="3.40.630.30">
    <property type="match status" value="1"/>
</dbReference>
<reference evidence="2" key="1">
    <citation type="submission" date="2017-02" db="EMBL/GenBank/DDBJ databases">
        <title>Delving into the versatile metabolic prowess of the omnipresent phylum Bacteroidetes.</title>
        <authorList>
            <person name="Nobu M.K."/>
            <person name="Mei R."/>
            <person name="Narihiro T."/>
            <person name="Kuroda K."/>
            <person name="Liu W.-T."/>
        </authorList>
    </citation>
    <scope>NUCLEOTIDE SEQUENCE</scope>
    <source>
        <strain evidence="2">ADurb.Bin276</strain>
    </source>
</reference>
<dbReference type="Pfam" id="PF00583">
    <property type="entry name" value="Acetyltransf_1"/>
    <property type="match status" value="1"/>
</dbReference>
<evidence type="ECO:0000259" key="1">
    <source>
        <dbReference type="PROSITE" id="PS51186"/>
    </source>
</evidence>
<name>A0A1V5T183_9BACT</name>
<dbReference type="Proteomes" id="UP000485569">
    <property type="component" value="Unassembled WGS sequence"/>
</dbReference>
<comment type="caution">
    <text evidence="2">The sequence shown here is derived from an EMBL/GenBank/DDBJ whole genome shotgun (WGS) entry which is preliminary data.</text>
</comment>
<dbReference type="InterPro" id="IPR016181">
    <property type="entry name" value="Acyl_CoA_acyltransferase"/>
</dbReference>
<dbReference type="PANTHER" id="PTHR43305:SF1">
    <property type="entry name" value="FAMILY N-ACETYLTRANSFERASE, PUTATIVE (AFU_ORTHOLOGUE AFUA_2G01380)-RELATED"/>
    <property type="match status" value="1"/>
</dbReference>
<sequence>MNKPYTIMEVTNEKTSIDNIKQLFLEYAQSLNFSLCFQNFQQELDELPGVYSPPKGLLYLALVYGKPAGCIAMKPLKEQICEMKRLYVRPEFRGLGIGKGLAIHLISRAKELGYHKMRLDTISTMKEAITLYRSLGFYEIEPYYNNPVEGAHYMEINLIG</sequence>
<accession>A0A1V5T183</accession>
<feature type="domain" description="N-acetyltransferase" evidence="1">
    <location>
        <begin position="5"/>
        <end position="159"/>
    </location>
</feature>
<organism evidence="2">
    <name type="scientific">Candidatus Atribacter allofermentans</name>
    <dbReference type="NCBI Taxonomy" id="1852833"/>
    <lineage>
        <taxon>Bacteria</taxon>
        <taxon>Pseudomonadati</taxon>
        <taxon>Atribacterota</taxon>
        <taxon>Atribacteria</taxon>
        <taxon>Atribacterales</taxon>
        <taxon>Atribacteraceae</taxon>
        <taxon>Atribacter</taxon>
    </lineage>
</organism>
<dbReference type="PANTHER" id="PTHR43305">
    <property type="entry name" value="FAMILY N-ACETYLTRANSFERASE, PUTATIVE (AFU_ORTHOLOGUE AFUA_2G01380)-RELATED"/>
    <property type="match status" value="1"/>
</dbReference>
<dbReference type="AlphaFoldDB" id="A0A1V5T183"/>
<keyword evidence="2" id="KW-0808">Transferase</keyword>
<dbReference type="CDD" id="cd04301">
    <property type="entry name" value="NAT_SF"/>
    <property type="match status" value="1"/>
</dbReference>
<protein>
    <submittedName>
        <fullName evidence="2">Putative N-acetyltransferase YsnE</fullName>
        <ecNumber evidence="2">2.3.1.-</ecNumber>
    </submittedName>
</protein>
<dbReference type="InterPro" id="IPR052777">
    <property type="entry name" value="Acetyltransferase_Enz"/>
</dbReference>
<dbReference type="InterPro" id="IPR000182">
    <property type="entry name" value="GNAT_dom"/>
</dbReference>
<dbReference type="EC" id="2.3.1.-" evidence="2"/>
<dbReference type="PROSITE" id="PS51186">
    <property type="entry name" value="GNAT"/>
    <property type="match status" value="1"/>
</dbReference>
<dbReference type="SUPFAM" id="SSF55729">
    <property type="entry name" value="Acyl-CoA N-acyltransferases (Nat)"/>
    <property type="match status" value="1"/>
</dbReference>
<keyword evidence="2" id="KW-0012">Acyltransferase</keyword>
<proteinExistence type="predicted"/>
<dbReference type="GO" id="GO:0016747">
    <property type="term" value="F:acyltransferase activity, transferring groups other than amino-acyl groups"/>
    <property type="evidence" value="ECO:0007669"/>
    <property type="project" value="InterPro"/>
</dbReference>
<gene>
    <name evidence="2" type="primary">ysnE</name>
    <name evidence="2" type="ORF">BWY41_00699</name>
</gene>
<dbReference type="EMBL" id="MWBQ01000042">
    <property type="protein sequence ID" value="OQA60002.1"/>
    <property type="molecule type" value="Genomic_DNA"/>
</dbReference>
<evidence type="ECO:0000313" key="2">
    <source>
        <dbReference type="EMBL" id="OQA60002.1"/>
    </source>
</evidence>